<dbReference type="STRING" id="34103.SAMN05421778_101347"/>
<name>A0A059KL35_9BURK</name>
<comment type="caution">
    <text evidence="1">The sequence shown here is derived from an EMBL/GenBank/DDBJ whole genome shotgun (WGS) entry which is preliminary data.</text>
</comment>
<dbReference type="RefSeq" id="WP_037482245.1">
    <property type="nucleotide sequence ID" value="NZ_AZRA01000061.1"/>
</dbReference>
<evidence type="ECO:0000313" key="1">
    <source>
        <dbReference type="EMBL" id="KDB52045.1"/>
    </source>
</evidence>
<gene>
    <name evidence="1" type="ORF">X805_24150</name>
</gene>
<protein>
    <submittedName>
        <fullName evidence="1">Uncharacterized protein</fullName>
    </submittedName>
</protein>
<keyword evidence="2" id="KW-1185">Reference proteome</keyword>
<dbReference type="EMBL" id="AZRA01000061">
    <property type="protein sequence ID" value="KDB52045.1"/>
    <property type="molecule type" value="Genomic_DNA"/>
</dbReference>
<dbReference type="Proteomes" id="UP000026714">
    <property type="component" value="Unassembled WGS sequence"/>
</dbReference>
<evidence type="ECO:0000313" key="2">
    <source>
        <dbReference type="Proteomes" id="UP000026714"/>
    </source>
</evidence>
<proteinExistence type="predicted"/>
<reference evidence="1 2" key="1">
    <citation type="journal article" date="2014" name="FEMS Microbiol. Ecol.">
        <title>Sphaerotilus natans encrusted with nanoball-shaped Fe(III) oxide minerals formed by nitrate-reducing mixotrophic Fe(II) oxidation.</title>
        <authorList>
            <person name="Park S."/>
            <person name="Kim D.H."/>
            <person name="Lee J.H."/>
            <person name="Hur H.G."/>
        </authorList>
    </citation>
    <scope>NUCLEOTIDE SEQUENCE [LARGE SCALE GENOMIC DNA]</scope>
    <source>
        <strain evidence="1 2">DSM 6575</strain>
    </source>
</reference>
<sequence>MQVDGFVIEPGALDSLVIETVENLKKNTGRSDLLGHGLGVVWRRLQRNGMARYRDYGPFWFALKDELRRAGYPVGDETDPVIAARYRGSSGAHTLMAADTFRLYSLSTYAVGTNRFDLDGDGGEAFMLFDRDMEEAMPV</sequence>
<accession>A0A059KL35</accession>
<organism evidence="1 2">
    <name type="scientific">Sphaerotilus natans subsp. natans DSM 6575</name>
    <dbReference type="NCBI Taxonomy" id="1286631"/>
    <lineage>
        <taxon>Bacteria</taxon>
        <taxon>Pseudomonadati</taxon>
        <taxon>Pseudomonadota</taxon>
        <taxon>Betaproteobacteria</taxon>
        <taxon>Burkholderiales</taxon>
        <taxon>Sphaerotilaceae</taxon>
        <taxon>Sphaerotilus</taxon>
    </lineage>
</organism>
<dbReference type="eggNOG" id="ENOG50337FX">
    <property type="taxonomic scope" value="Bacteria"/>
</dbReference>
<dbReference type="AlphaFoldDB" id="A0A059KL35"/>